<sequence>MDLGLKGRNVLITGATRGIGRAIADTFADEGCNVAICARNPEEIEQALKDLNAKGIKAIGKQVDVMAEGELKVWVLEAGQQLGGLDILVSNVGAMAQGIDRDSWMQNINVDVFGLVDMIEAGQGFLEAAAQQHGDAAVIAVGSVSSTTAAVASSYGAVKAAMVHFIKGYAKQNAHQKIRANIVSPGTVYFDGGIWQTIEKHNPEMFKGAMARNPTGRMATAFDVANAVVFLASERSAFTTGINLNVDGAITDRVNF</sequence>
<comment type="caution">
    <text evidence="3">The sequence shown here is derived from an EMBL/GenBank/DDBJ whole genome shotgun (WGS) entry which is preliminary data.</text>
</comment>
<accession>A0A973A9D6</accession>
<name>A0A973A9D6_9GAMM</name>
<dbReference type="PRINTS" id="PR00080">
    <property type="entry name" value="SDRFAMILY"/>
</dbReference>
<dbReference type="PANTHER" id="PTHR42760">
    <property type="entry name" value="SHORT-CHAIN DEHYDROGENASES/REDUCTASES FAMILY MEMBER"/>
    <property type="match status" value="1"/>
</dbReference>
<dbReference type="PANTHER" id="PTHR42760:SF37">
    <property type="entry name" value="CLAVALDEHYDE DEHYDROGENASE"/>
    <property type="match status" value="1"/>
</dbReference>
<reference evidence="3" key="1">
    <citation type="submission" date="2020-05" db="EMBL/GenBank/DDBJ databases">
        <title>Sulfur intermediates as new biogeochemical hubs in an aquatic model microbial ecosystem.</title>
        <authorList>
            <person name="Vigneron A."/>
        </authorList>
    </citation>
    <scope>NUCLEOTIDE SEQUENCE</scope>
    <source>
        <strain evidence="3">Bin.250</strain>
    </source>
</reference>
<gene>
    <name evidence="3" type="ORF">HQ497_08245</name>
</gene>
<dbReference type="PRINTS" id="PR00081">
    <property type="entry name" value="GDHRDH"/>
</dbReference>
<dbReference type="EMBL" id="JABMOJ010000306">
    <property type="protein sequence ID" value="NQV65342.1"/>
    <property type="molecule type" value="Genomic_DNA"/>
</dbReference>
<dbReference type="SUPFAM" id="SSF51735">
    <property type="entry name" value="NAD(P)-binding Rossmann-fold domains"/>
    <property type="match status" value="1"/>
</dbReference>
<protein>
    <submittedName>
        <fullName evidence="3">SDR family oxidoreductase</fullName>
    </submittedName>
</protein>
<evidence type="ECO:0000313" key="3">
    <source>
        <dbReference type="EMBL" id="NQV65342.1"/>
    </source>
</evidence>
<dbReference type="GO" id="GO:0016616">
    <property type="term" value="F:oxidoreductase activity, acting on the CH-OH group of donors, NAD or NADP as acceptor"/>
    <property type="evidence" value="ECO:0007669"/>
    <property type="project" value="TreeGrafter"/>
</dbReference>
<comment type="similarity">
    <text evidence="1">Belongs to the short-chain dehydrogenases/reductases (SDR) family.</text>
</comment>
<dbReference type="AlphaFoldDB" id="A0A973A9D6"/>
<evidence type="ECO:0000313" key="4">
    <source>
        <dbReference type="Proteomes" id="UP000754644"/>
    </source>
</evidence>
<evidence type="ECO:0000256" key="2">
    <source>
        <dbReference type="ARBA" id="ARBA00023002"/>
    </source>
</evidence>
<keyword evidence="2" id="KW-0560">Oxidoreductase</keyword>
<dbReference type="CDD" id="cd05233">
    <property type="entry name" value="SDR_c"/>
    <property type="match status" value="1"/>
</dbReference>
<evidence type="ECO:0000256" key="1">
    <source>
        <dbReference type="ARBA" id="ARBA00006484"/>
    </source>
</evidence>
<dbReference type="InterPro" id="IPR036291">
    <property type="entry name" value="NAD(P)-bd_dom_sf"/>
</dbReference>
<dbReference type="Gene3D" id="3.40.50.720">
    <property type="entry name" value="NAD(P)-binding Rossmann-like Domain"/>
    <property type="match status" value="1"/>
</dbReference>
<dbReference type="InterPro" id="IPR002347">
    <property type="entry name" value="SDR_fam"/>
</dbReference>
<proteinExistence type="inferred from homology"/>
<organism evidence="3 4">
    <name type="scientific">SAR86 cluster bacterium</name>
    <dbReference type="NCBI Taxonomy" id="2030880"/>
    <lineage>
        <taxon>Bacteria</taxon>
        <taxon>Pseudomonadati</taxon>
        <taxon>Pseudomonadota</taxon>
        <taxon>Gammaproteobacteria</taxon>
        <taxon>SAR86 cluster</taxon>
    </lineage>
</organism>
<dbReference type="Pfam" id="PF13561">
    <property type="entry name" value="adh_short_C2"/>
    <property type="match status" value="1"/>
</dbReference>
<dbReference type="Proteomes" id="UP000754644">
    <property type="component" value="Unassembled WGS sequence"/>
</dbReference>